<reference evidence="7" key="1">
    <citation type="submission" date="2015-03" db="EMBL/GenBank/DDBJ databases">
        <authorList>
            <person name="Urmite Genomes"/>
        </authorList>
    </citation>
    <scope>NUCLEOTIDE SEQUENCE [LARGE SCALE GENOMIC DNA]</scope>
    <source>
        <strain evidence="7">CSUR P1344</strain>
    </source>
</reference>
<sequence length="212" mass="22576">MITGVPRPRVHDQDQILDAVERLAVQAGPAAVTIRAVGDATGVSNGALYHAFGSRAGLVGRAWLRAGHRFLGAQAESIDAAPRGDAVAAVVAAAEAPAVFAHDHPASSRLLLTVRREELLGPQTPPDIAAQLRDLDRLLVESMIRLARLLWDRKDAAAVDVIAMCLVDLPTAILLRRNRIDDPDARARLRAAVTAVLGAGEPRRHTRGKDGT</sequence>
<proteinExistence type="predicted"/>
<dbReference type="GO" id="GO:0000976">
    <property type="term" value="F:transcription cis-regulatory region binding"/>
    <property type="evidence" value="ECO:0007669"/>
    <property type="project" value="TreeGrafter"/>
</dbReference>
<dbReference type="Gene3D" id="1.10.357.10">
    <property type="entry name" value="Tetracycline Repressor, domain 2"/>
    <property type="match status" value="1"/>
</dbReference>
<feature type="domain" description="HTH tetR-type" evidence="5">
    <location>
        <begin position="10"/>
        <end position="70"/>
    </location>
</feature>
<dbReference type="GO" id="GO:0003700">
    <property type="term" value="F:DNA-binding transcription factor activity"/>
    <property type="evidence" value="ECO:0007669"/>
    <property type="project" value="TreeGrafter"/>
</dbReference>
<evidence type="ECO:0000256" key="3">
    <source>
        <dbReference type="ARBA" id="ARBA00023163"/>
    </source>
</evidence>
<dbReference type="Pfam" id="PF00440">
    <property type="entry name" value="TetR_N"/>
    <property type="match status" value="1"/>
</dbReference>
<organism evidence="6 7">
    <name type="scientific">Mycobacterium europaeum</name>
    <dbReference type="NCBI Taxonomy" id="761804"/>
    <lineage>
        <taxon>Bacteria</taxon>
        <taxon>Bacillati</taxon>
        <taxon>Actinomycetota</taxon>
        <taxon>Actinomycetes</taxon>
        <taxon>Mycobacteriales</taxon>
        <taxon>Mycobacteriaceae</taxon>
        <taxon>Mycobacterium</taxon>
        <taxon>Mycobacterium simiae complex</taxon>
    </lineage>
</organism>
<evidence type="ECO:0000256" key="1">
    <source>
        <dbReference type="ARBA" id="ARBA00023015"/>
    </source>
</evidence>
<dbReference type="AlphaFoldDB" id="A0A0U1DKT0"/>
<dbReference type="InterPro" id="IPR009057">
    <property type="entry name" value="Homeodomain-like_sf"/>
</dbReference>
<feature type="DNA-binding region" description="H-T-H motif" evidence="4">
    <location>
        <begin position="33"/>
        <end position="52"/>
    </location>
</feature>
<dbReference type="EMBL" id="CTEC01000002">
    <property type="protein sequence ID" value="CQD17718.1"/>
    <property type="molecule type" value="Genomic_DNA"/>
</dbReference>
<dbReference type="InterPro" id="IPR050109">
    <property type="entry name" value="HTH-type_TetR-like_transc_reg"/>
</dbReference>
<dbReference type="Proteomes" id="UP000199601">
    <property type="component" value="Unassembled WGS sequence"/>
</dbReference>
<dbReference type="PROSITE" id="PS50977">
    <property type="entry name" value="HTH_TETR_2"/>
    <property type="match status" value="1"/>
</dbReference>
<keyword evidence="2 4" id="KW-0238">DNA-binding</keyword>
<dbReference type="PANTHER" id="PTHR30055">
    <property type="entry name" value="HTH-TYPE TRANSCRIPTIONAL REGULATOR RUTR"/>
    <property type="match status" value="1"/>
</dbReference>
<name>A0A0U1DKT0_9MYCO</name>
<dbReference type="SUPFAM" id="SSF46689">
    <property type="entry name" value="Homeodomain-like"/>
    <property type="match status" value="1"/>
</dbReference>
<evidence type="ECO:0000313" key="7">
    <source>
        <dbReference type="Proteomes" id="UP000199601"/>
    </source>
</evidence>
<evidence type="ECO:0000259" key="5">
    <source>
        <dbReference type="PROSITE" id="PS50977"/>
    </source>
</evidence>
<keyword evidence="3" id="KW-0804">Transcription</keyword>
<protein>
    <submittedName>
        <fullName evidence="6">TetR family transcriptional regulator</fullName>
    </submittedName>
</protein>
<keyword evidence="7" id="KW-1185">Reference proteome</keyword>
<dbReference type="PANTHER" id="PTHR30055:SF234">
    <property type="entry name" value="HTH-TYPE TRANSCRIPTIONAL REGULATOR BETI"/>
    <property type="match status" value="1"/>
</dbReference>
<dbReference type="InterPro" id="IPR001647">
    <property type="entry name" value="HTH_TetR"/>
</dbReference>
<gene>
    <name evidence="6" type="ORF">BN000_03937</name>
</gene>
<evidence type="ECO:0000313" key="6">
    <source>
        <dbReference type="EMBL" id="CQD17718.1"/>
    </source>
</evidence>
<keyword evidence="1" id="KW-0805">Transcription regulation</keyword>
<evidence type="ECO:0000256" key="4">
    <source>
        <dbReference type="PROSITE-ProRule" id="PRU00335"/>
    </source>
</evidence>
<evidence type="ECO:0000256" key="2">
    <source>
        <dbReference type="ARBA" id="ARBA00023125"/>
    </source>
</evidence>
<accession>A0A0U1DKT0</accession>